<dbReference type="Gramene" id="ORUFI04G25620.1">
    <property type="protein sequence ID" value="ORUFI04G25620.1"/>
    <property type="gene ID" value="ORUFI04G25620"/>
</dbReference>
<dbReference type="InterPro" id="IPR045274">
    <property type="entry name" value="WAK-like"/>
</dbReference>
<accession>A0A0E0PDJ4</accession>
<dbReference type="PROSITE" id="PS00107">
    <property type="entry name" value="PROTEIN_KINASE_ATP"/>
    <property type="match status" value="1"/>
</dbReference>
<keyword evidence="15" id="KW-1185">Reference proteome</keyword>
<feature type="transmembrane region" description="Helical" evidence="12">
    <location>
        <begin position="466"/>
        <end position="492"/>
    </location>
</feature>
<dbReference type="STRING" id="4529.A0A0E0PDJ4"/>
<dbReference type="GO" id="GO:0005524">
    <property type="term" value="F:ATP binding"/>
    <property type="evidence" value="ECO:0007669"/>
    <property type="project" value="UniProtKB-UniRule"/>
</dbReference>
<keyword evidence="2" id="KW-0723">Serine/threonine-protein kinase</keyword>
<dbReference type="EnsemblPlants" id="ORUFI04G25620.1">
    <property type="protein sequence ID" value="ORUFI04G25620.1"/>
    <property type="gene ID" value="ORUFI04G25620"/>
</dbReference>
<dbReference type="InterPro" id="IPR008271">
    <property type="entry name" value="Ser/Thr_kinase_AS"/>
</dbReference>
<dbReference type="eggNOG" id="ENOG502QQPF">
    <property type="taxonomic scope" value="Eukaryota"/>
</dbReference>
<dbReference type="SUPFAM" id="SSF56112">
    <property type="entry name" value="Protein kinase-like (PK-like)"/>
    <property type="match status" value="1"/>
</dbReference>
<dbReference type="Pfam" id="PF00069">
    <property type="entry name" value="Pkinase"/>
    <property type="match status" value="1"/>
</dbReference>
<dbReference type="FunFam" id="1.10.510.10:FF:000084">
    <property type="entry name" value="Wall-associated receptor kinase 2"/>
    <property type="match status" value="1"/>
</dbReference>
<dbReference type="OMA" id="EVICGRN"/>
<dbReference type="InterPro" id="IPR011009">
    <property type="entry name" value="Kinase-like_dom_sf"/>
</dbReference>
<evidence type="ECO:0000256" key="3">
    <source>
        <dbReference type="ARBA" id="ARBA00022679"/>
    </source>
</evidence>
<feature type="domain" description="Protein kinase" evidence="13">
    <location>
        <begin position="545"/>
        <end position="816"/>
    </location>
</feature>
<dbReference type="HOGENOM" id="CLU_000288_43_9_1"/>
<keyword evidence="4 12" id="KW-0812">Transmembrane</keyword>
<evidence type="ECO:0000256" key="5">
    <source>
        <dbReference type="ARBA" id="ARBA00022729"/>
    </source>
</evidence>
<dbReference type="InterPro" id="IPR000719">
    <property type="entry name" value="Prot_kinase_dom"/>
</dbReference>
<dbReference type="PROSITE" id="PS00108">
    <property type="entry name" value="PROTEIN_KINASE_ST"/>
    <property type="match status" value="1"/>
</dbReference>
<evidence type="ECO:0000259" key="13">
    <source>
        <dbReference type="PROSITE" id="PS50011"/>
    </source>
</evidence>
<evidence type="ECO:0000256" key="1">
    <source>
        <dbReference type="ARBA" id="ARBA00004479"/>
    </source>
</evidence>
<dbReference type="CDD" id="cd14066">
    <property type="entry name" value="STKc_IRAK"/>
    <property type="match status" value="1"/>
</dbReference>
<feature type="binding site" evidence="11">
    <location>
        <position position="574"/>
    </location>
    <ligand>
        <name>ATP</name>
        <dbReference type="ChEBI" id="CHEBI:30616"/>
    </ligand>
</feature>
<evidence type="ECO:0000256" key="8">
    <source>
        <dbReference type="ARBA" id="ARBA00022840"/>
    </source>
</evidence>
<keyword evidence="6 11" id="KW-0547">Nucleotide-binding</keyword>
<reference evidence="14" key="2">
    <citation type="submission" date="2015-06" db="UniProtKB">
        <authorList>
            <consortium name="EnsemblPlants"/>
        </authorList>
    </citation>
    <scope>IDENTIFICATION</scope>
</reference>
<dbReference type="GO" id="GO:0004674">
    <property type="term" value="F:protein serine/threonine kinase activity"/>
    <property type="evidence" value="ECO:0007669"/>
    <property type="project" value="UniProtKB-KW"/>
</dbReference>
<sequence length="875" mass="96538">MPCRRASTPAAAAAADPAVAAWPLTPLVLALAVFSAMPHVALSRGRENRWPPLEVNSQLTTTKNLSCDEVPYPFGLKGKSAPGFRVTCRENDSAAMLRIGHQKFRIDQVSSQEGFVVIFAGPIYRLCYDRNGRPAVGSTGIGPTNLTDTPFFFSERNRLVATGCYSSFNATFTSSRRHQGWSTNGSCTTKCSVNSDASCPGTACCDAYGMPLDDAQEVTFEFNKTSASVADTCSAAFILYQEEQIFKVSGNSKPMHLHQEEQIFRVGGGDSKPVHLEDVLVPLGERRMVLDWVIGRATCKQARNNSFKTQYRCNNESSCMDRFVGAGYVCRCKAGYDQHNGNPYEAGGCQAYSVITLPEDILALAPIIRLVMATGQGQGALTPIGHLLLVIMRDDLTKIVYSLSCWRPYPQPTASLLLLGLDVCRELNPCTYSKSCKDEQGVTSCVCPKGMIGDGQKNGSGCKKQFPLYTALGVGLALTATLATVLLCYYWTMKKRKVARNRAELFRKNGGLLLQQRFSMMTSQGEDSSAKIFSAEELKDATDNYSESRILGRGGSGMVYKGILPNNTMVAIKKSILFDESQVEQFANEITILLQIDHPNVVKLLGCCLETKVPLLVYEFIPNGTLFQHIHNRSSLRWEDCLRIAEETAEALDYLHSTSSTPIIHRDIKSSNILLDENLMAKISDFGASRSVPFDQTHVTTLIQGTIGYLDPEYFQSSKLTEKSDVYSFGVVLAELLTRQKPICASRPEESCNLAMYIVNLFNEMRLLQEIEPHILAEAGEEQIHAVAQLSVRCLNLKGEERPVMREVASILHGLRESFDEEQIIRRSNESIQITNGQDSVHSEARPFPSLQSSGEITTEYSLPAEILPSSYLAR</sequence>
<comment type="subcellular location">
    <subcellularLocation>
        <location evidence="1">Membrane</location>
        <topology evidence="1">Single-pass type I membrane protein</topology>
    </subcellularLocation>
</comment>
<dbReference type="PROSITE" id="PS50011">
    <property type="entry name" value="PROTEIN_KINASE_DOM"/>
    <property type="match status" value="1"/>
</dbReference>
<evidence type="ECO:0000313" key="14">
    <source>
        <dbReference type="EnsemblPlants" id="ORUFI04G25620.1"/>
    </source>
</evidence>
<dbReference type="SMART" id="SM00220">
    <property type="entry name" value="S_TKc"/>
    <property type="match status" value="1"/>
</dbReference>
<evidence type="ECO:0000256" key="12">
    <source>
        <dbReference type="SAM" id="Phobius"/>
    </source>
</evidence>
<dbReference type="Gene3D" id="1.10.510.10">
    <property type="entry name" value="Transferase(Phosphotransferase) domain 1"/>
    <property type="match status" value="1"/>
</dbReference>
<dbReference type="FunFam" id="3.30.200.20:FF:000043">
    <property type="entry name" value="Wall-associated receptor kinase 2"/>
    <property type="match status" value="1"/>
</dbReference>
<keyword evidence="3" id="KW-0808">Transferase</keyword>
<dbReference type="PANTHER" id="PTHR27005:SF168">
    <property type="entry name" value="WALL-ASSOCIATED RECEPTOR KINASE 17"/>
    <property type="match status" value="1"/>
</dbReference>
<keyword evidence="7" id="KW-0418">Kinase</keyword>
<evidence type="ECO:0000256" key="11">
    <source>
        <dbReference type="PROSITE-ProRule" id="PRU10141"/>
    </source>
</evidence>
<keyword evidence="10 12" id="KW-0472">Membrane</keyword>
<evidence type="ECO:0000256" key="9">
    <source>
        <dbReference type="ARBA" id="ARBA00022989"/>
    </source>
</evidence>
<organism evidence="14 15">
    <name type="scientific">Oryza rufipogon</name>
    <name type="common">Brownbeard rice</name>
    <name type="synonym">Asian wild rice</name>
    <dbReference type="NCBI Taxonomy" id="4529"/>
    <lineage>
        <taxon>Eukaryota</taxon>
        <taxon>Viridiplantae</taxon>
        <taxon>Streptophyta</taxon>
        <taxon>Embryophyta</taxon>
        <taxon>Tracheophyta</taxon>
        <taxon>Spermatophyta</taxon>
        <taxon>Magnoliopsida</taxon>
        <taxon>Liliopsida</taxon>
        <taxon>Poales</taxon>
        <taxon>Poaceae</taxon>
        <taxon>BOP clade</taxon>
        <taxon>Oryzoideae</taxon>
        <taxon>Oryzeae</taxon>
        <taxon>Oryzinae</taxon>
        <taxon>Oryza</taxon>
    </lineage>
</organism>
<keyword evidence="9 12" id="KW-1133">Transmembrane helix</keyword>
<dbReference type="PANTHER" id="PTHR27005">
    <property type="entry name" value="WALL-ASSOCIATED RECEPTOR KINASE-LIKE 21"/>
    <property type="match status" value="1"/>
</dbReference>
<dbReference type="InterPro" id="IPR017441">
    <property type="entry name" value="Protein_kinase_ATP_BS"/>
</dbReference>
<dbReference type="GO" id="GO:0005886">
    <property type="term" value="C:plasma membrane"/>
    <property type="evidence" value="ECO:0007669"/>
    <property type="project" value="TreeGrafter"/>
</dbReference>
<keyword evidence="5" id="KW-0732">Signal</keyword>
<dbReference type="Proteomes" id="UP000008022">
    <property type="component" value="Unassembled WGS sequence"/>
</dbReference>
<dbReference type="AlphaFoldDB" id="A0A0E0PDJ4"/>
<dbReference type="Gene3D" id="3.30.200.20">
    <property type="entry name" value="Phosphorylase Kinase, domain 1"/>
    <property type="match status" value="1"/>
</dbReference>
<proteinExistence type="predicted"/>
<name>A0A0E0PDJ4_ORYRU</name>
<keyword evidence="8 11" id="KW-0067">ATP-binding</keyword>
<protein>
    <recommendedName>
        <fullName evidence="13">Protein kinase domain-containing protein</fullName>
    </recommendedName>
</protein>
<dbReference type="GO" id="GO:0007166">
    <property type="term" value="P:cell surface receptor signaling pathway"/>
    <property type="evidence" value="ECO:0007669"/>
    <property type="project" value="InterPro"/>
</dbReference>
<evidence type="ECO:0000256" key="2">
    <source>
        <dbReference type="ARBA" id="ARBA00022527"/>
    </source>
</evidence>
<evidence type="ECO:0000313" key="15">
    <source>
        <dbReference type="Proteomes" id="UP000008022"/>
    </source>
</evidence>
<reference evidence="15" key="1">
    <citation type="submission" date="2013-06" db="EMBL/GenBank/DDBJ databases">
        <authorList>
            <person name="Zhao Q."/>
        </authorList>
    </citation>
    <scope>NUCLEOTIDE SEQUENCE</scope>
    <source>
        <strain evidence="15">cv. W1943</strain>
    </source>
</reference>
<evidence type="ECO:0000256" key="6">
    <source>
        <dbReference type="ARBA" id="ARBA00022741"/>
    </source>
</evidence>
<evidence type="ECO:0000256" key="4">
    <source>
        <dbReference type="ARBA" id="ARBA00022692"/>
    </source>
</evidence>
<evidence type="ECO:0000256" key="10">
    <source>
        <dbReference type="ARBA" id="ARBA00023136"/>
    </source>
</evidence>
<evidence type="ECO:0000256" key="7">
    <source>
        <dbReference type="ARBA" id="ARBA00022777"/>
    </source>
</evidence>